<evidence type="ECO:0000313" key="23">
    <source>
        <dbReference type="EMBL" id="KAH0813529.1"/>
    </source>
</evidence>
<dbReference type="Pfam" id="PF01336">
    <property type="entry name" value="tRNA_anti-codon"/>
    <property type="match status" value="2"/>
</dbReference>
<feature type="transmembrane region" description="Helical" evidence="18">
    <location>
        <begin position="1032"/>
        <end position="1049"/>
    </location>
</feature>
<dbReference type="InterPro" id="IPR012340">
    <property type="entry name" value="NA-bd_OB-fold"/>
</dbReference>
<dbReference type="InterPro" id="IPR031657">
    <property type="entry name" value="REPA_OB_2"/>
</dbReference>
<keyword evidence="5 18" id="KW-0812">Transmembrane</keyword>
<reference evidence="23" key="2">
    <citation type="submission" date="2021-08" db="EMBL/GenBank/DDBJ databases">
        <authorList>
            <person name="Eriksson T."/>
        </authorList>
    </citation>
    <scope>NUCLEOTIDE SEQUENCE</scope>
    <source>
        <strain evidence="23">Stoneville</strain>
        <tissue evidence="23">Whole head</tissue>
    </source>
</reference>
<evidence type="ECO:0000256" key="11">
    <source>
        <dbReference type="ARBA" id="ARBA00023125"/>
    </source>
</evidence>
<dbReference type="Pfam" id="PF08646">
    <property type="entry name" value="Rep_fac-A_C"/>
    <property type="match status" value="2"/>
</dbReference>
<dbReference type="GO" id="GO:0005886">
    <property type="term" value="C:plasma membrane"/>
    <property type="evidence" value="ECO:0007669"/>
    <property type="project" value="UniProtKB-SubCell"/>
</dbReference>
<keyword evidence="6 16" id="KW-0235">DNA replication</keyword>
<dbReference type="FunFam" id="2.40.50.140:FF:000041">
    <property type="entry name" value="Replication protein A subunit"/>
    <property type="match status" value="2"/>
</dbReference>
<evidence type="ECO:0000259" key="19">
    <source>
        <dbReference type="Pfam" id="PF01336"/>
    </source>
</evidence>
<evidence type="ECO:0000256" key="8">
    <source>
        <dbReference type="ARBA" id="ARBA00022771"/>
    </source>
</evidence>
<dbReference type="GO" id="GO:0006310">
    <property type="term" value="P:DNA recombination"/>
    <property type="evidence" value="ECO:0007669"/>
    <property type="project" value="InterPro"/>
</dbReference>
<evidence type="ECO:0000256" key="17">
    <source>
        <dbReference type="SAM" id="MobiDB-lite"/>
    </source>
</evidence>
<evidence type="ECO:0000256" key="1">
    <source>
        <dbReference type="ARBA" id="ARBA00004123"/>
    </source>
</evidence>
<dbReference type="GO" id="GO:0003677">
    <property type="term" value="F:DNA binding"/>
    <property type="evidence" value="ECO:0007669"/>
    <property type="project" value="UniProtKB-KW"/>
</dbReference>
<dbReference type="InterPro" id="IPR004591">
    <property type="entry name" value="Rfa1"/>
</dbReference>
<evidence type="ECO:0000256" key="13">
    <source>
        <dbReference type="ARBA" id="ARBA00023242"/>
    </source>
</evidence>
<comment type="function">
    <text evidence="14 16">As part of the heterotrimeric replication protein A complex (RPA/RP-A), binds and stabilizes single-stranded DNA intermediates, that form during DNA replication or upon DNA stress. It prevents their reannealing and in parallel, recruits and activates different proteins and complexes involved in DNA metabolism. Thereby, it plays an essential role both in DNA replication and the cellular response to DNA damage.</text>
</comment>
<dbReference type="CDD" id="cd04474">
    <property type="entry name" value="RPA1_DBD_A"/>
    <property type="match status" value="2"/>
</dbReference>
<feature type="transmembrane region" description="Helical" evidence="18">
    <location>
        <begin position="965"/>
        <end position="998"/>
    </location>
</feature>
<comment type="subunit">
    <text evidence="15 16">Component of the heterotrimeric canonical replication protein A complex (RPA).</text>
</comment>
<feature type="region of interest" description="Disordered" evidence="17">
    <location>
        <begin position="166"/>
        <end position="201"/>
    </location>
</feature>
<dbReference type="Pfam" id="PF08395">
    <property type="entry name" value="7tm_7"/>
    <property type="match status" value="1"/>
</dbReference>
<evidence type="ECO:0000256" key="10">
    <source>
        <dbReference type="ARBA" id="ARBA00022989"/>
    </source>
</evidence>
<name>A0A8J6HF53_TENMO</name>
<feature type="transmembrane region" description="Helical" evidence="18">
    <location>
        <begin position="1186"/>
        <end position="1207"/>
    </location>
</feature>
<dbReference type="CDD" id="cd04475">
    <property type="entry name" value="RPA1_DBD_B"/>
    <property type="match status" value="2"/>
</dbReference>
<feature type="domain" description="Replication factor-A protein 1 N-terminal" evidence="20">
    <location>
        <begin position="60"/>
        <end position="156"/>
    </location>
</feature>
<evidence type="ECO:0000259" key="21">
    <source>
        <dbReference type="Pfam" id="PF08646"/>
    </source>
</evidence>
<accession>A0A8J6HF53</accession>
<keyword evidence="11 16" id="KW-0238">DNA-binding</keyword>
<dbReference type="Gene3D" id="2.40.50.140">
    <property type="entry name" value="Nucleic acid-binding proteins"/>
    <property type="match status" value="9"/>
</dbReference>
<keyword evidence="8 16" id="KW-0863">Zinc-finger</keyword>
<evidence type="ECO:0000259" key="22">
    <source>
        <dbReference type="Pfam" id="PF16900"/>
    </source>
</evidence>
<dbReference type="GO" id="GO:0006281">
    <property type="term" value="P:DNA repair"/>
    <property type="evidence" value="ECO:0007669"/>
    <property type="project" value="InterPro"/>
</dbReference>
<evidence type="ECO:0000256" key="3">
    <source>
        <dbReference type="ARBA" id="ARBA00005690"/>
    </source>
</evidence>
<dbReference type="SUPFAM" id="SSF50249">
    <property type="entry name" value="Nucleic acid-binding proteins"/>
    <property type="match status" value="9"/>
</dbReference>
<proteinExistence type="inferred from homology"/>
<dbReference type="InterPro" id="IPR047192">
    <property type="entry name" value="Euk_RPA1_DBD_C"/>
</dbReference>
<dbReference type="EMBL" id="JABDTM020025191">
    <property type="protein sequence ID" value="KAH0813529.1"/>
    <property type="molecule type" value="Genomic_DNA"/>
</dbReference>
<feature type="transmembrane region" description="Helical" evidence="18">
    <location>
        <begin position="1061"/>
        <end position="1085"/>
    </location>
</feature>
<dbReference type="CDD" id="cd04477">
    <property type="entry name" value="RPA1N"/>
    <property type="match status" value="1"/>
</dbReference>
<dbReference type="Pfam" id="PF16900">
    <property type="entry name" value="REPA_OB_2"/>
    <property type="match status" value="2"/>
</dbReference>
<feature type="domain" description="Replication factor A C-terminal" evidence="21">
    <location>
        <begin position="1624"/>
        <end position="1769"/>
    </location>
</feature>
<evidence type="ECO:0000256" key="6">
    <source>
        <dbReference type="ARBA" id="ARBA00022705"/>
    </source>
</evidence>
<dbReference type="PANTHER" id="PTHR47165">
    <property type="entry name" value="OS03G0429900 PROTEIN"/>
    <property type="match status" value="1"/>
</dbReference>
<protein>
    <recommendedName>
        <fullName evidence="16">Replication protein A subunit</fullName>
    </recommendedName>
</protein>
<evidence type="ECO:0000256" key="12">
    <source>
        <dbReference type="ARBA" id="ARBA00023136"/>
    </source>
</evidence>
<evidence type="ECO:0000259" key="20">
    <source>
        <dbReference type="Pfam" id="PF04057"/>
    </source>
</evidence>
<feature type="domain" description="Replication protein A OB" evidence="22">
    <location>
        <begin position="344"/>
        <end position="442"/>
    </location>
</feature>
<feature type="region of interest" description="Disordered" evidence="17">
    <location>
        <begin position="583"/>
        <end position="602"/>
    </location>
</feature>
<dbReference type="Proteomes" id="UP000719412">
    <property type="component" value="Unassembled WGS sequence"/>
</dbReference>
<feature type="domain" description="Replication protein A OB" evidence="22">
    <location>
        <begin position="1469"/>
        <end position="1567"/>
    </location>
</feature>
<dbReference type="FunFam" id="2.40.50.140:FF:000090">
    <property type="entry name" value="Replication protein A subunit"/>
    <property type="match status" value="1"/>
</dbReference>
<keyword evidence="4" id="KW-1003">Cell membrane</keyword>
<feature type="domain" description="OB" evidence="19">
    <location>
        <begin position="731"/>
        <end position="810"/>
    </location>
</feature>
<evidence type="ECO:0000313" key="24">
    <source>
        <dbReference type="Proteomes" id="UP000719412"/>
    </source>
</evidence>
<dbReference type="InterPro" id="IPR013604">
    <property type="entry name" value="7TM_chemorcpt"/>
</dbReference>
<evidence type="ECO:0000256" key="16">
    <source>
        <dbReference type="RuleBase" id="RU364130"/>
    </source>
</evidence>
<dbReference type="InterPro" id="IPR007199">
    <property type="entry name" value="Rep_factor-A_N"/>
</dbReference>
<dbReference type="GO" id="GO:0008270">
    <property type="term" value="F:zinc ion binding"/>
    <property type="evidence" value="ECO:0007669"/>
    <property type="project" value="UniProtKB-KW"/>
</dbReference>
<keyword evidence="24" id="KW-1185">Reference proteome</keyword>
<keyword evidence="10 18" id="KW-1133">Transmembrane helix</keyword>
<dbReference type="FunFam" id="2.40.50.140:FF:000064">
    <property type="entry name" value="Replication protein A subunit"/>
    <property type="match status" value="2"/>
</dbReference>
<keyword evidence="12 18" id="KW-0472">Membrane</keyword>
<evidence type="ECO:0000256" key="5">
    <source>
        <dbReference type="ARBA" id="ARBA00022692"/>
    </source>
</evidence>
<dbReference type="CDD" id="cd04476">
    <property type="entry name" value="RPA1_DBD_C"/>
    <property type="match status" value="2"/>
</dbReference>
<dbReference type="GO" id="GO:0005634">
    <property type="term" value="C:nucleus"/>
    <property type="evidence" value="ECO:0007669"/>
    <property type="project" value="UniProtKB-SubCell"/>
</dbReference>
<comment type="subcellular location">
    <subcellularLocation>
        <location evidence="2">Cell membrane</location>
        <topology evidence="2">Multi-pass membrane protein</topology>
    </subcellularLocation>
    <subcellularLocation>
        <location evidence="1 16">Nucleus</location>
    </subcellularLocation>
</comment>
<evidence type="ECO:0000256" key="4">
    <source>
        <dbReference type="ARBA" id="ARBA00022475"/>
    </source>
</evidence>
<comment type="similarity">
    <text evidence="3 16">Belongs to the replication factor A protein 1 family.</text>
</comment>
<reference evidence="23" key="1">
    <citation type="journal article" date="2020" name="J Insects Food Feed">
        <title>The yellow mealworm (Tenebrio molitor) genome: a resource for the emerging insects as food and feed industry.</title>
        <authorList>
            <person name="Eriksson T."/>
            <person name="Andere A."/>
            <person name="Kelstrup H."/>
            <person name="Emery V."/>
            <person name="Picard C."/>
        </authorList>
    </citation>
    <scope>NUCLEOTIDE SEQUENCE</scope>
    <source>
        <strain evidence="23">Stoneville</strain>
        <tissue evidence="23">Whole head</tissue>
    </source>
</reference>
<dbReference type="NCBIfam" id="TIGR00617">
    <property type="entry name" value="rpa1"/>
    <property type="match status" value="2"/>
</dbReference>
<feature type="transmembrane region" description="Helical" evidence="18">
    <location>
        <begin position="1149"/>
        <end position="1174"/>
    </location>
</feature>
<sequence length="1778" mass="199091">MVVSGSEVGIPIGNPVNLSEDKLSSKNIKVELESPTSTTIEDNNDVGQPANIKKYTMNHLTKGALLQMMRCEKITDPVVQVLGCKRIQSTSSTKERYRMILSDGDHSISFAMLTAQGGIDINSIIKIKRFLLSEIPSTAKGNQKVLVILDCETVVSGSEVGIRIGNPVNLSEDKPSNYNTKVESPSSTTTEDSSDVGQPARKQMRVEAPNILNQSLSGSRIISQISTLAPSDNECVIKARVANKSEMRTWSNSRGEGKLFSFDLMDESGEIRCTAFRDVADKYFNYLQVDKVYYFSKCQVKPANKQFNTIKNEYEMTLNSDSVIEECLNDDGVVPQVKYNFVPIDSVASMDVGALVDVIGICKEASDIQTFTSRSTNRELKKRDVFLVDQSKTAITLTLWGSQADSFDGTNNPVVLIKGAKVGEFGGGKNLSTVMSSQIKMNPDIQEWHRIKGWFEMEGRDSEVKNLSERTGGGNFQTPWMSFKEVHEKGLGQSEKGDYSQTMATILLVRSENAIYKACPTAECNKKVIDLENGMYRCEQCNREYPNFKYRLLVSVRPSEVGIRIGNPVNLSEDRLSRYNIKVESPSSTTTEDSSDVGQPARKRMRVEAPNILNQSSSGSQIISQISTLAPDNECVIKARAANKSEMKASSNSREEGLMDESGEIQCRVYKDVVVESPATSITTEDSSDVGQPARKQMRVEVPHILNQSLSGSRIISQISTLAPSDNECVIKARVANKSEMKTCSNSQGEGKLFSFDLMDETGEIRCTAYRDVADKYFNYLQVDKIYFFSKCQVKPANKEFNTLKNDYEITLSGDSVIEECLNDDGVVLQVKNNVAPIDSETSNMQTFTSRSTNRELKKREVFLVDQSKTAVMTPHNCPPVDKVDCSHHFDSGGFPSGLVRRDRRHLDQRGQSERVRKNLTPVMSIPDLYNYNGLAVWYIIYSILICLLLLGLCVYTLYCKCLYFYFDIIATVAILDSIAITSITLTNVISVLFTVIVRRRKIVQVVKHLKEIERTLNEKFDIVCQLNDRGLFVQFISLEIMIAAYVIFDSISEIKGNDVFHYSWTVVMHLNIIMVSVSVMQVQIVSTCIKQYFRVVNERLGATMQYPVWRKGEKSSNPKFGTINMKFFLKLYDKLCDVIELTSKSHGIQIACISFIIIICLIESMNILMKFALRIAVMGGKSNINLLLADTWNSIIYIIFGVILAICCEQASSEANNTSIICYKILLDYPSVPKSRYEEVTKNELMLLAEHLSQRKVKFSAAGLFTIDHTMLYMIFGSIAAYLQMMRGEKLTDPVVQVLGCKKIQSASSSKERYRMILSDGDHSISFAMLTAQGGIDVNSIIKIKRFLLSEIPSAVKGNQKVLVILDCETVVSGSEVGIRIGNPVNLSEDKASNYNTKVESPSSTTTEDSSDVDKVYYFSKCQVKPANKQFNTIKNEYEMTLNSDSVIEECLNDDGVVPQVKYNFVPIDSVASMDVGALVDVIGICKEASDIQTFTSRSTNRELKKRDVFLVDQSKTAITLTLWGSQADSFDGTNNPVVLIKGAKVGEFGGGKNLSTVMSSQIKMNPDIQECHRIKGWFEREGRDSEMKNLSERTGGGNFQTPWMSFKEVHEKGLGQSEKGDYFQTMATILLVRSENAIYKACPTAECNKKVIDLENGMYRCEKCNREYPNFKYRLLVSMNIGDWSDNQWVSLFSSEAEKILGKTSQEVGLAMENDTEAATAIFREANFKQFVFKCRAKLETYNDEKRFKTVVVKVDPVNYEEHNSYLLTEIEKLMS</sequence>
<feature type="transmembrane region" description="Helical" evidence="18">
    <location>
        <begin position="936"/>
        <end position="958"/>
    </location>
</feature>
<keyword evidence="7 16" id="KW-0479">Metal-binding</keyword>
<dbReference type="Pfam" id="PF04057">
    <property type="entry name" value="Rep-A_N"/>
    <property type="match status" value="1"/>
</dbReference>
<dbReference type="PANTHER" id="PTHR47165:SF4">
    <property type="entry name" value="OS03G0429900 PROTEIN"/>
    <property type="match status" value="1"/>
</dbReference>
<gene>
    <name evidence="23" type="ORF">GEV33_009257</name>
</gene>
<dbReference type="InterPro" id="IPR004365">
    <property type="entry name" value="NA-bd_OB_tRNA"/>
</dbReference>
<comment type="caution">
    <text evidence="23">The sequence shown here is derived from an EMBL/GenBank/DDBJ whole genome shotgun (WGS) entry which is preliminary data.</text>
</comment>
<dbReference type="GO" id="GO:0050909">
    <property type="term" value="P:sensory perception of taste"/>
    <property type="evidence" value="ECO:0007669"/>
    <property type="project" value="InterPro"/>
</dbReference>
<evidence type="ECO:0000256" key="9">
    <source>
        <dbReference type="ARBA" id="ARBA00022833"/>
    </source>
</evidence>
<evidence type="ECO:0000256" key="7">
    <source>
        <dbReference type="ARBA" id="ARBA00022723"/>
    </source>
</evidence>
<feature type="domain" description="Replication factor A C-terminal" evidence="21">
    <location>
        <begin position="499"/>
        <end position="556"/>
    </location>
</feature>
<keyword evidence="13 16" id="KW-0539">Nucleus</keyword>
<evidence type="ECO:0000256" key="14">
    <source>
        <dbReference type="ARBA" id="ARBA00058595"/>
    </source>
</evidence>
<organism evidence="23 24">
    <name type="scientific">Tenebrio molitor</name>
    <name type="common">Yellow mealworm beetle</name>
    <dbReference type="NCBI Taxonomy" id="7067"/>
    <lineage>
        <taxon>Eukaryota</taxon>
        <taxon>Metazoa</taxon>
        <taxon>Ecdysozoa</taxon>
        <taxon>Arthropoda</taxon>
        <taxon>Hexapoda</taxon>
        <taxon>Insecta</taxon>
        <taxon>Pterygota</taxon>
        <taxon>Neoptera</taxon>
        <taxon>Endopterygota</taxon>
        <taxon>Coleoptera</taxon>
        <taxon>Polyphaga</taxon>
        <taxon>Cucujiformia</taxon>
        <taxon>Tenebrionidae</taxon>
        <taxon>Tenebrio</taxon>
    </lineage>
</organism>
<evidence type="ECO:0000256" key="18">
    <source>
        <dbReference type="SAM" id="Phobius"/>
    </source>
</evidence>
<evidence type="ECO:0000256" key="2">
    <source>
        <dbReference type="ARBA" id="ARBA00004651"/>
    </source>
</evidence>
<dbReference type="InterPro" id="IPR013955">
    <property type="entry name" value="Rep_factor-A_C"/>
</dbReference>
<keyword evidence="9 16" id="KW-0862">Zinc</keyword>
<dbReference type="GO" id="GO:0006260">
    <property type="term" value="P:DNA replication"/>
    <property type="evidence" value="ECO:0007669"/>
    <property type="project" value="UniProtKB-KW"/>
</dbReference>
<evidence type="ECO:0000256" key="15">
    <source>
        <dbReference type="ARBA" id="ARBA00062035"/>
    </source>
</evidence>
<feature type="domain" description="OB" evidence="19">
    <location>
        <begin position="236"/>
        <end position="320"/>
    </location>
</feature>